<name>A0A8K0FX51_IGNLU</name>
<keyword evidence="2" id="KW-1185">Reference proteome</keyword>
<dbReference type="AlphaFoldDB" id="A0A8K0FX51"/>
<organism evidence="1 2">
    <name type="scientific">Ignelater luminosus</name>
    <name type="common">Cucubano</name>
    <name type="synonym">Pyrophorus luminosus</name>
    <dbReference type="NCBI Taxonomy" id="2038154"/>
    <lineage>
        <taxon>Eukaryota</taxon>
        <taxon>Metazoa</taxon>
        <taxon>Ecdysozoa</taxon>
        <taxon>Arthropoda</taxon>
        <taxon>Hexapoda</taxon>
        <taxon>Insecta</taxon>
        <taxon>Pterygota</taxon>
        <taxon>Neoptera</taxon>
        <taxon>Endopterygota</taxon>
        <taxon>Coleoptera</taxon>
        <taxon>Polyphaga</taxon>
        <taxon>Elateriformia</taxon>
        <taxon>Elateroidea</taxon>
        <taxon>Elateridae</taxon>
        <taxon>Agrypninae</taxon>
        <taxon>Pyrophorini</taxon>
        <taxon>Ignelater</taxon>
    </lineage>
</organism>
<protein>
    <submittedName>
        <fullName evidence="1">Uncharacterized protein</fullName>
    </submittedName>
</protein>
<comment type="caution">
    <text evidence="1">The sequence shown here is derived from an EMBL/GenBank/DDBJ whole genome shotgun (WGS) entry which is preliminary data.</text>
</comment>
<sequence length="159" mass="18842">MTETAKDVCGTVTEVINKKQTTWWTNEVKLAMKEKKVAWLKYLKDQTEEAYEIHKTNKDNGPSNTWQTVKIGIEQIELEQVNQIKYLGSWITEDGKVEAQLDDRVPATTKLYFSLNRQIFNKKKLYTRTKTRMFNVLYVSARKRGRLVRTREQEHRQAR</sequence>
<proteinExistence type="predicted"/>
<accession>A0A8K0FX51</accession>
<reference evidence="1" key="1">
    <citation type="submission" date="2019-08" db="EMBL/GenBank/DDBJ databases">
        <title>The genome of the North American firefly Photinus pyralis.</title>
        <authorList>
            <consortium name="Photinus pyralis genome working group"/>
            <person name="Fallon T.R."/>
            <person name="Sander Lower S.E."/>
            <person name="Weng J.-K."/>
        </authorList>
    </citation>
    <scope>NUCLEOTIDE SEQUENCE</scope>
    <source>
        <strain evidence="1">TRF0915ILg1</strain>
        <tissue evidence="1">Whole body</tissue>
    </source>
</reference>
<evidence type="ECO:0000313" key="1">
    <source>
        <dbReference type="EMBL" id="KAF2883185.1"/>
    </source>
</evidence>
<evidence type="ECO:0000313" key="2">
    <source>
        <dbReference type="Proteomes" id="UP000801492"/>
    </source>
</evidence>
<dbReference type="EMBL" id="VTPC01090546">
    <property type="protein sequence ID" value="KAF2883185.1"/>
    <property type="molecule type" value="Genomic_DNA"/>
</dbReference>
<dbReference type="Proteomes" id="UP000801492">
    <property type="component" value="Unassembled WGS sequence"/>
</dbReference>
<dbReference type="OrthoDB" id="1293503at2759"/>
<gene>
    <name evidence="1" type="ORF">ILUMI_22985</name>
</gene>